<keyword evidence="2" id="KW-0805">Transcription regulation</keyword>
<dbReference type="AlphaFoldDB" id="A0A6M0H5Q7"/>
<protein>
    <recommendedName>
        <fullName evidence="1">Stage 0 sporulation protein A homolog</fullName>
    </recommendedName>
</protein>
<dbReference type="PROSITE" id="PS51755">
    <property type="entry name" value="OMPR_PHOB"/>
    <property type="match status" value="1"/>
</dbReference>
<feature type="domain" description="OmpR/PhoB-type" evidence="9">
    <location>
        <begin position="130"/>
        <end position="228"/>
    </location>
</feature>
<dbReference type="CDD" id="cd00383">
    <property type="entry name" value="trans_reg_C"/>
    <property type="match status" value="1"/>
</dbReference>
<comment type="caution">
    <text evidence="10">The sequence shown here is derived from an EMBL/GenBank/DDBJ whole genome shotgun (WGS) entry which is preliminary data.</text>
</comment>
<feature type="modified residue" description="4-aspartylphosphate" evidence="6">
    <location>
        <position position="53"/>
    </location>
</feature>
<dbReference type="GO" id="GO:0000156">
    <property type="term" value="F:phosphorelay response regulator activity"/>
    <property type="evidence" value="ECO:0007669"/>
    <property type="project" value="TreeGrafter"/>
</dbReference>
<evidence type="ECO:0000256" key="3">
    <source>
        <dbReference type="ARBA" id="ARBA00023125"/>
    </source>
</evidence>
<dbReference type="GO" id="GO:0006355">
    <property type="term" value="P:regulation of DNA-templated transcription"/>
    <property type="evidence" value="ECO:0007669"/>
    <property type="project" value="InterPro"/>
</dbReference>
<dbReference type="Proteomes" id="UP000481872">
    <property type="component" value="Unassembled WGS sequence"/>
</dbReference>
<dbReference type="Pfam" id="PF00486">
    <property type="entry name" value="Trans_reg_C"/>
    <property type="match status" value="1"/>
</dbReference>
<evidence type="ECO:0000256" key="1">
    <source>
        <dbReference type="ARBA" id="ARBA00018672"/>
    </source>
</evidence>
<dbReference type="InterPro" id="IPR039420">
    <property type="entry name" value="WalR-like"/>
</dbReference>
<dbReference type="SMART" id="SM00862">
    <property type="entry name" value="Trans_reg_C"/>
    <property type="match status" value="1"/>
</dbReference>
<dbReference type="InterPro" id="IPR001867">
    <property type="entry name" value="OmpR/PhoB-type_DNA-bd"/>
</dbReference>
<organism evidence="10 11">
    <name type="scientific">Clostridium senegalense</name>
    <dbReference type="NCBI Taxonomy" id="1465809"/>
    <lineage>
        <taxon>Bacteria</taxon>
        <taxon>Bacillati</taxon>
        <taxon>Bacillota</taxon>
        <taxon>Clostridia</taxon>
        <taxon>Eubacteriales</taxon>
        <taxon>Clostridiaceae</taxon>
        <taxon>Clostridium</taxon>
    </lineage>
</organism>
<dbReference type="PANTHER" id="PTHR48111">
    <property type="entry name" value="REGULATOR OF RPOS"/>
    <property type="match status" value="1"/>
</dbReference>
<evidence type="ECO:0000259" key="9">
    <source>
        <dbReference type="PROSITE" id="PS51755"/>
    </source>
</evidence>
<dbReference type="PROSITE" id="PS50110">
    <property type="entry name" value="RESPONSE_REGULATORY"/>
    <property type="match status" value="1"/>
</dbReference>
<dbReference type="SUPFAM" id="SSF52172">
    <property type="entry name" value="CheY-like"/>
    <property type="match status" value="1"/>
</dbReference>
<dbReference type="Pfam" id="PF00072">
    <property type="entry name" value="Response_reg"/>
    <property type="match status" value="1"/>
</dbReference>
<dbReference type="InterPro" id="IPR036388">
    <property type="entry name" value="WH-like_DNA-bd_sf"/>
</dbReference>
<feature type="DNA-binding region" description="OmpR/PhoB-type" evidence="7">
    <location>
        <begin position="130"/>
        <end position="228"/>
    </location>
</feature>
<comment type="function">
    <text evidence="5">May play the central regulatory role in sporulation. It may be an element of the effector pathway responsible for the activation of sporulation genes in response to nutritional stress. Spo0A may act in concert with spo0H (a sigma factor) to control the expression of some genes that are critical to the sporulation process.</text>
</comment>
<evidence type="ECO:0000256" key="2">
    <source>
        <dbReference type="ARBA" id="ARBA00023015"/>
    </source>
</evidence>
<keyword evidence="6" id="KW-0597">Phosphoprotein</keyword>
<dbReference type="EMBL" id="JAAGPU010000031">
    <property type="protein sequence ID" value="NEU06045.1"/>
    <property type="molecule type" value="Genomic_DNA"/>
</dbReference>
<dbReference type="GO" id="GO:0005829">
    <property type="term" value="C:cytosol"/>
    <property type="evidence" value="ECO:0007669"/>
    <property type="project" value="TreeGrafter"/>
</dbReference>
<dbReference type="Gene3D" id="6.10.250.690">
    <property type="match status" value="1"/>
</dbReference>
<sequence>MSYKIMVVEDDLKIATLLSEYIERYGYSVLKVEKFDEVMEIFNRENPNLVLMDVNLPKFDGYYWCSKIRQKSLCPIIFISARDSDMNQIMAIESGADDYIVKPFNYEIVRAKIKSNLRRVYGEYASTSNERIVNLEGLMLYPERLELEYKENKVILSKKECELIDCLMSSYPKIVSRDVLLEKLWDDQSFVDDNTLNVNITRLRKRLLELNIENVIETVRGAGYRINISWRQLDETVYKR</sequence>
<evidence type="ECO:0000313" key="11">
    <source>
        <dbReference type="Proteomes" id="UP000481872"/>
    </source>
</evidence>
<evidence type="ECO:0000256" key="6">
    <source>
        <dbReference type="PROSITE-ProRule" id="PRU00169"/>
    </source>
</evidence>
<dbReference type="RefSeq" id="WP_199870606.1">
    <property type="nucleotide sequence ID" value="NZ_JAAGPU010000031.1"/>
</dbReference>
<dbReference type="InterPro" id="IPR016032">
    <property type="entry name" value="Sig_transdc_resp-reg_C-effctor"/>
</dbReference>
<dbReference type="Gene3D" id="1.10.10.10">
    <property type="entry name" value="Winged helix-like DNA-binding domain superfamily/Winged helix DNA-binding domain"/>
    <property type="match status" value="1"/>
</dbReference>
<dbReference type="Gene3D" id="3.40.50.2300">
    <property type="match status" value="1"/>
</dbReference>
<gene>
    <name evidence="10" type="ORF">G3M99_14510</name>
</gene>
<evidence type="ECO:0000256" key="4">
    <source>
        <dbReference type="ARBA" id="ARBA00023163"/>
    </source>
</evidence>
<dbReference type="PANTHER" id="PTHR48111:SF31">
    <property type="entry name" value="TRANSCRIPTIONAL REGULATORY PROTEIN YXDJ"/>
    <property type="match status" value="1"/>
</dbReference>
<name>A0A6M0H5Q7_9CLOT</name>
<evidence type="ECO:0000259" key="8">
    <source>
        <dbReference type="PROSITE" id="PS50110"/>
    </source>
</evidence>
<evidence type="ECO:0000256" key="5">
    <source>
        <dbReference type="ARBA" id="ARBA00024867"/>
    </source>
</evidence>
<dbReference type="GO" id="GO:0000976">
    <property type="term" value="F:transcription cis-regulatory region binding"/>
    <property type="evidence" value="ECO:0007669"/>
    <property type="project" value="TreeGrafter"/>
</dbReference>
<evidence type="ECO:0000313" key="10">
    <source>
        <dbReference type="EMBL" id="NEU06045.1"/>
    </source>
</evidence>
<proteinExistence type="predicted"/>
<evidence type="ECO:0000256" key="7">
    <source>
        <dbReference type="PROSITE-ProRule" id="PRU01091"/>
    </source>
</evidence>
<dbReference type="InterPro" id="IPR011006">
    <property type="entry name" value="CheY-like_superfamily"/>
</dbReference>
<keyword evidence="11" id="KW-1185">Reference proteome</keyword>
<feature type="domain" description="Response regulatory" evidence="8">
    <location>
        <begin position="4"/>
        <end position="117"/>
    </location>
</feature>
<reference evidence="10 11" key="1">
    <citation type="submission" date="2020-02" db="EMBL/GenBank/DDBJ databases">
        <title>Genome assembly of a novel Clostridium senegalense strain.</title>
        <authorList>
            <person name="Gupta T.B."/>
            <person name="Jauregui R."/>
            <person name="Maclean P."/>
            <person name="Nawarathana A."/>
            <person name="Brightwell G."/>
        </authorList>
    </citation>
    <scope>NUCLEOTIDE SEQUENCE [LARGE SCALE GENOMIC DNA]</scope>
    <source>
        <strain evidence="10 11">AGRFS4</strain>
    </source>
</reference>
<dbReference type="GO" id="GO:0032993">
    <property type="term" value="C:protein-DNA complex"/>
    <property type="evidence" value="ECO:0007669"/>
    <property type="project" value="TreeGrafter"/>
</dbReference>
<dbReference type="SMART" id="SM00448">
    <property type="entry name" value="REC"/>
    <property type="match status" value="1"/>
</dbReference>
<dbReference type="SUPFAM" id="SSF46894">
    <property type="entry name" value="C-terminal effector domain of the bipartite response regulators"/>
    <property type="match status" value="1"/>
</dbReference>
<keyword evidence="3 7" id="KW-0238">DNA-binding</keyword>
<accession>A0A6M0H5Q7</accession>
<keyword evidence="4" id="KW-0804">Transcription</keyword>
<dbReference type="InterPro" id="IPR001789">
    <property type="entry name" value="Sig_transdc_resp-reg_receiver"/>
</dbReference>